<accession>A0A4V6ILU9</accession>
<feature type="domain" description="DUF4382" evidence="2">
    <location>
        <begin position="32"/>
        <end position="187"/>
    </location>
</feature>
<evidence type="ECO:0000259" key="2">
    <source>
        <dbReference type="Pfam" id="PF14321"/>
    </source>
</evidence>
<evidence type="ECO:0000313" key="4">
    <source>
        <dbReference type="Proteomes" id="UP000507962"/>
    </source>
</evidence>
<dbReference type="RefSeq" id="WP_180144004.1">
    <property type="nucleotide sequence ID" value="NZ_CAADHO010000009.1"/>
</dbReference>
<keyword evidence="1" id="KW-0732">Signal</keyword>
<dbReference type="InterPro" id="IPR008969">
    <property type="entry name" value="CarboxyPept-like_regulatory"/>
</dbReference>
<dbReference type="Gene3D" id="2.60.40.1120">
    <property type="entry name" value="Carboxypeptidase-like, regulatory domain"/>
    <property type="match status" value="1"/>
</dbReference>
<name>A0A4V6ILU9_9BACT</name>
<reference evidence="3 4" key="1">
    <citation type="submission" date="2019-03" db="EMBL/GenBank/DDBJ databases">
        <authorList>
            <person name="Nijsse B."/>
        </authorList>
    </citation>
    <scope>NUCLEOTIDE SEQUENCE [LARGE SCALE GENOMIC DNA]</scope>
    <source>
        <strain evidence="3">Desulfoluna butyratoxydans MSL71</strain>
    </source>
</reference>
<sequence>MNPRFVSILAALVFLALAGCSSSSDSSDANFGDLTVQLTDAPSPDYKAVYISVNQVEVNRSATDENGWQVVDIVNETINLLDYTGGLLKSLGTREMPAGVYNQVRLVLASAPDEQTNILGSLHPFAHYVVELDDSIHQLTVPSEDSSGVTRTKQFIIDTNANVELILDFDVMRSVVQGGDTGQWFLKSILEVLDTREIALISGSVTDSPTPGTALQGTRVSVQTYDGFATDPKNRVITIGSTLTDAAGSYTLRVPESTYNLVAYNDNEFSPLCRRITALTCTPLTEDFALTGTNPAGTLTVRITGFNAGNEESITVSVRRDAPCGTGLPNFIELLSESYSADGDYNITLPPNNYTVVAFGDPISSTISNTWEITSGGTRIFVINL</sequence>
<protein>
    <submittedName>
        <fullName evidence="3">Carboxypeptidase-like regulatory domain</fullName>
    </submittedName>
</protein>
<feature type="chain" id="PRO_5020998348" evidence="1">
    <location>
        <begin position="19"/>
        <end position="385"/>
    </location>
</feature>
<dbReference type="Pfam" id="PF14321">
    <property type="entry name" value="DUF4382"/>
    <property type="match status" value="1"/>
</dbReference>
<organism evidence="3 4">
    <name type="scientific">Desulfoluna butyratoxydans</name>
    <dbReference type="NCBI Taxonomy" id="231438"/>
    <lineage>
        <taxon>Bacteria</taxon>
        <taxon>Pseudomonadati</taxon>
        <taxon>Thermodesulfobacteriota</taxon>
        <taxon>Desulfobacteria</taxon>
        <taxon>Desulfobacterales</taxon>
        <taxon>Desulfolunaceae</taxon>
        <taxon>Desulfoluna</taxon>
    </lineage>
</organism>
<keyword evidence="3" id="KW-0645">Protease</keyword>
<evidence type="ECO:0000256" key="1">
    <source>
        <dbReference type="SAM" id="SignalP"/>
    </source>
</evidence>
<dbReference type="GO" id="GO:0004180">
    <property type="term" value="F:carboxypeptidase activity"/>
    <property type="evidence" value="ECO:0007669"/>
    <property type="project" value="UniProtKB-KW"/>
</dbReference>
<keyword evidence="3" id="KW-0378">Hydrolase</keyword>
<keyword evidence="3" id="KW-0121">Carboxypeptidase</keyword>
<dbReference type="EMBL" id="CAADHO010000009">
    <property type="protein sequence ID" value="VFQ46378.1"/>
    <property type="molecule type" value="Genomic_DNA"/>
</dbReference>
<dbReference type="PROSITE" id="PS51257">
    <property type="entry name" value="PROKAR_LIPOPROTEIN"/>
    <property type="match status" value="1"/>
</dbReference>
<dbReference type="SUPFAM" id="SSF49464">
    <property type="entry name" value="Carboxypeptidase regulatory domain-like"/>
    <property type="match status" value="1"/>
</dbReference>
<dbReference type="AlphaFoldDB" id="A0A4V6ILU9"/>
<feature type="signal peptide" evidence="1">
    <location>
        <begin position="1"/>
        <end position="18"/>
    </location>
</feature>
<keyword evidence="4" id="KW-1185">Reference proteome</keyword>
<dbReference type="InterPro" id="IPR025491">
    <property type="entry name" value="DUF4382"/>
</dbReference>
<dbReference type="Proteomes" id="UP000507962">
    <property type="component" value="Unassembled WGS sequence"/>
</dbReference>
<gene>
    <name evidence="3" type="ORF">MSL71_40420</name>
</gene>
<proteinExistence type="predicted"/>
<evidence type="ECO:0000313" key="3">
    <source>
        <dbReference type="EMBL" id="VFQ46378.1"/>
    </source>
</evidence>